<reference evidence="1 3" key="4">
    <citation type="journal article" date="2015" name="BMC Genomics">
        <title>The completed genome sequence of the pathogenic ascomycete fungus Fusarium graminearum.</title>
        <authorList>
            <person name="King R."/>
            <person name="Urban M."/>
            <person name="Hammond-Kosack M.C."/>
            <person name="Hassani-Pak K."/>
            <person name="Hammond-Kosack K.E."/>
        </authorList>
    </citation>
    <scope>NUCLEOTIDE SEQUENCE [LARGE SCALE GENOMIC DNA]</scope>
    <source>
        <strain evidence="3">ATCC MYA-4620 / CBS 123657 / FGSC 9075 / NRRL 31084 / PH-1</strain>
        <strain evidence="1">PH-1</strain>
    </source>
</reference>
<evidence type="ECO:0000313" key="2">
    <source>
        <dbReference type="EnsemblFungi" id="CEF75708"/>
    </source>
</evidence>
<name>A0A0E0RWT3_GIBZE</name>
<evidence type="ECO:0000313" key="3">
    <source>
        <dbReference type="Proteomes" id="UP000070720"/>
    </source>
</evidence>
<accession>A0A0E0RWT3</accession>
<dbReference type="AlphaFoldDB" id="A0A0E0RWT3"/>
<organism evidence="2">
    <name type="scientific">Gibberella zeae (strain ATCC MYA-4620 / CBS 123657 / FGSC 9075 / NRRL 31084 / PH-1)</name>
    <name type="common">Wheat head blight fungus</name>
    <name type="synonym">Fusarium graminearum</name>
    <dbReference type="NCBI Taxonomy" id="229533"/>
    <lineage>
        <taxon>Eukaryota</taxon>
        <taxon>Fungi</taxon>
        <taxon>Dikarya</taxon>
        <taxon>Ascomycota</taxon>
        <taxon>Pezizomycotina</taxon>
        <taxon>Sordariomycetes</taxon>
        <taxon>Hypocreomycetidae</taxon>
        <taxon>Hypocreales</taxon>
        <taxon>Nectriaceae</taxon>
        <taxon>Fusarium</taxon>
    </lineage>
</organism>
<dbReference type="VEuPathDB" id="FungiDB:FGRAMPH1_01G07809"/>
<reference evidence="2" key="5">
    <citation type="submission" date="2017-01" db="UniProtKB">
        <authorList>
            <consortium name="EnsemblFungi"/>
        </authorList>
    </citation>
    <scope>IDENTIFICATION</scope>
    <source>
        <strain evidence="2">PH-1 / ATCC MYA-4620 / FGSC 9075 / NRRL 31084</strain>
    </source>
</reference>
<keyword evidence="3" id="KW-1185">Reference proteome</keyword>
<dbReference type="EnsemblFungi" id="CEF75708">
    <property type="protein sequence ID" value="CEF75708"/>
    <property type="gene ID" value="FGRRES_20097"/>
</dbReference>
<dbReference type="Proteomes" id="UP000070720">
    <property type="component" value="Chromosome 1"/>
</dbReference>
<reference evidence="2 3" key="1">
    <citation type="journal article" date="2007" name="Science">
        <title>The Fusarium graminearum genome reveals a link between localized polymorphism and pathogen specialization.</title>
        <authorList>
            <person name="Cuomo C.A."/>
            <person name="Gueldener U."/>
            <person name="Xu J.-R."/>
            <person name="Trail F."/>
            <person name="Turgeon B.G."/>
            <person name="Di Pietro A."/>
            <person name="Walton J.D."/>
            <person name="Ma L.-J."/>
            <person name="Baker S.E."/>
            <person name="Rep M."/>
            <person name="Adam G."/>
            <person name="Antoniw J."/>
            <person name="Baldwin T."/>
            <person name="Calvo S.E."/>
            <person name="Chang Y.-L."/>
            <person name="DeCaprio D."/>
            <person name="Gale L.R."/>
            <person name="Gnerre S."/>
            <person name="Goswami R.S."/>
            <person name="Hammond-Kosack K."/>
            <person name="Harris L.J."/>
            <person name="Hilburn K."/>
            <person name="Kennell J.C."/>
            <person name="Kroken S."/>
            <person name="Magnuson J.K."/>
            <person name="Mannhaupt G."/>
            <person name="Mauceli E.W."/>
            <person name="Mewes H.-W."/>
            <person name="Mitterbauer R."/>
            <person name="Muehlbauer G."/>
            <person name="Muensterkoetter M."/>
            <person name="Nelson D."/>
            <person name="O'Donnell K."/>
            <person name="Ouellet T."/>
            <person name="Qi W."/>
            <person name="Quesneville H."/>
            <person name="Roncero M.I.G."/>
            <person name="Seong K.-Y."/>
            <person name="Tetko I.V."/>
            <person name="Urban M."/>
            <person name="Waalwijk C."/>
            <person name="Ward T.J."/>
            <person name="Yao J."/>
            <person name="Birren B.W."/>
            <person name="Kistler H.C."/>
        </authorList>
    </citation>
    <scope>NUCLEOTIDE SEQUENCE [LARGE SCALE GENOMIC DNA]</scope>
    <source>
        <strain evidence="3">ATCC MYA-4620 / CBS 123657 / FGSC 9075 / NRRL 31084 / PH-1</strain>
        <strain evidence="2">PH-1 / ATCC MYA-4620 / FGSC 9075 / NRRL 31084</strain>
    </source>
</reference>
<sequence length="16" mass="1784">MLWDGSFGHDDGTMSK</sequence>
<protein>
    <submittedName>
        <fullName evidence="1">Chromosome 1, complete genome</fullName>
    </submittedName>
</protein>
<reference evidence="2 3" key="2">
    <citation type="journal article" date="2010" name="Nature">
        <title>Comparative genomics reveals mobile pathogenicity chromosomes in Fusarium.</title>
        <authorList>
            <person name="Ma L.J."/>
            <person name="van der Does H.C."/>
            <person name="Borkovich K.A."/>
            <person name="Coleman J.J."/>
            <person name="Daboussi M.J."/>
            <person name="Di Pietro A."/>
            <person name="Dufresne M."/>
            <person name="Freitag M."/>
            <person name="Grabherr M."/>
            <person name="Henrissat B."/>
            <person name="Houterman P.M."/>
            <person name="Kang S."/>
            <person name="Shim W.B."/>
            <person name="Woloshuk C."/>
            <person name="Xie X."/>
            <person name="Xu J.R."/>
            <person name="Antoniw J."/>
            <person name="Baker S.E."/>
            <person name="Bluhm B.H."/>
            <person name="Breakspear A."/>
            <person name="Brown D.W."/>
            <person name="Butchko R.A."/>
            <person name="Chapman S."/>
            <person name="Coulson R."/>
            <person name="Coutinho P.M."/>
            <person name="Danchin E.G."/>
            <person name="Diener A."/>
            <person name="Gale L.R."/>
            <person name="Gardiner D.M."/>
            <person name="Goff S."/>
            <person name="Hammond-Kosack K.E."/>
            <person name="Hilburn K."/>
            <person name="Hua-Van A."/>
            <person name="Jonkers W."/>
            <person name="Kazan K."/>
            <person name="Kodira C.D."/>
            <person name="Koehrsen M."/>
            <person name="Kumar L."/>
            <person name="Lee Y.H."/>
            <person name="Li L."/>
            <person name="Manners J.M."/>
            <person name="Miranda-Saavedra D."/>
            <person name="Mukherjee M."/>
            <person name="Park G."/>
            <person name="Park J."/>
            <person name="Park S.Y."/>
            <person name="Proctor R.H."/>
            <person name="Regev A."/>
            <person name="Ruiz-Roldan M.C."/>
            <person name="Sain D."/>
            <person name="Sakthikumar S."/>
            <person name="Sykes S."/>
            <person name="Schwartz D.C."/>
            <person name="Turgeon B.G."/>
            <person name="Wapinski I."/>
            <person name="Yoder O."/>
            <person name="Young S."/>
            <person name="Zeng Q."/>
            <person name="Zhou S."/>
            <person name="Galagan J."/>
            <person name="Cuomo C.A."/>
            <person name="Kistler H.C."/>
            <person name="Rep M."/>
        </authorList>
    </citation>
    <scope>GENOME REANNOTATION</scope>
    <source>
        <strain evidence="3">ATCC MYA-4620 / CBS 123657 / FGSC 9075 / NRRL 31084 / PH-1</strain>
        <strain evidence="2">PH-1 / ATCC MYA-4620 / FGSC 9075 / NRRL 31084</strain>
    </source>
</reference>
<gene>
    <name evidence="1" type="ORF">FGRAMPH1_01T07809</name>
</gene>
<proteinExistence type="predicted"/>
<evidence type="ECO:0000313" key="1">
    <source>
        <dbReference type="EMBL" id="CEF75708.1"/>
    </source>
</evidence>
<reference key="3">
    <citation type="submission" date="2014-02" db="EMBL/GenBank/DDBJ databases">
        <title>A revised Fusarium graminearum genomic reference sequence using whole shotgun re-sequencing.</title>
        <authorList>
            <person name="King R."/>
            <person name="Urban M."/>
            <person name="Hassani-Pak K."/>
            <person name="Hammond-Kosack K."/>
        </authorList>
    </citation>
    <scope>NUCLEOTIDE SEQUENCE</scope>
    <source>
        <strain>PH-1</strain>
    </source>
</reference>
<dbReference type="InParanoid" id="A0A0E0RWT3"/>
<dbReference type="EMBL" id="HG970332">
    <property type="protein sequence ID" value="CEF75708.1"/>
    <property type="molecule type" value="Genomic_DNA"/>
</dbReference>